<dbReference type="AlphaFoldDB" id="A0ABD7EQT8"/>
<organism evidence="1 2">
    <name type="scientific">Aeromonas jandaei</name>
    <dbReference type="NCBI Taxonomy" id="650"/>
    <lineage>
        <taxon>Bacteria</taxon>
        <taxon>Pseudomonadati</taxon>
        <taxon>Pseudomonadota</taxon>
        <taxon>Gammaproteobacteria</taxon>
        <taxon>Aeromonadales</taxon>
        <taxon>Aeromonadaceae</taxon>
        <taxon>Aeromonas</taxon>
    </lineage>
</organism>
<protein>
    <submittedName>
        <fullName evidence="1">Uncharacterized protein</fullName>
    </submittedName>
</protein>
<name>A0ABD7EQT8_AERJA</name>
<dbReference type="Proteomes" id="UP000679312">
    <property type="component" value="Chromosome"/>
</dbReference>
<evidence type="ECO:0000313" key="1">
    <source>
        <dbReference type="EMBL" id="QWL63550.1"/>
    </source>
</evidence>
<evidence type="ECO:0000313" key="2">
    <source>
        <dbReference type="Proteomes" id="UP000679312"/>
    </source>
</evidence>
<gene>
    <name evidence="1" type="ORF">HQ399_15455</name>
</gene>
<sequence length="169" mass="19103">MAEEVKLGLIRRIINVYDDVETRLFLYGARGGKSIDDESVIMLLVTLASCLNPALFAAKENMRLGHKGRSKTDQQKELETVQAFLERELLRDGESELTAAMRKVLAACKNAHSRIQREREALNLYAKSARGLLQEYGLAVDDKDERWRSLLGKLWGVEATDIRGAVRKK</sequence>
<proteinExistence type="predicted"/>
<dbReference type="EMBL" id="CP053881">
    <property type="protein sequence ID" value="QWL63550.1"/>
    <property type="molecule type" value="Genomic_DNA"/>
</dbReference>
<reference evidence="1 2" key="1">
    <citation type="journal article" date="2021" name="Front. Microbiol.">
        <title>Prevalence and Genetic Analysis of Chromosomal mcr-3/7 in Aeromonas From U.S. Animal-Derived Samples.</title>
        <authorList>
            <person name="Wang Y."/>
            <person name="Hou N."/>
            <person name="Rasooly R."/>
            <person name="Gu Y."/>
            <person name="He X."/>
        </authorList>
    </citation>
    <scope>NUCLEOTIDE SEQUENCE [LARGE SCALE GENOMIC DNA]</scope>
    <source>
        <strain evidence="1 2">4608</strain>
    </source>
</reference>
<dbReference type="RefSeq" id="WP_215801621.1">
    <property type="nucleotide sequence ID" value="NZ_CP053881.1"/>
</dbReference>
<accession>A0ABD7EQT8</accession>